<evidence type="ECO:0000313" key="6">
    <source>
        <dbReference type="EMBL" id="CBY43251.1"/>
    </source>
</evidence>
<dbReference type="PANTHER" id="PTHR16047">
    <property type="entry name" value="RFWD3 PROTEIN"/>
    <property type="match status" value="1"/>
</dbReference>
<dbReference type="EMBL" id="FN658005">
    <property type="protein sequence ID" value="CBY43251.1"/>
    <property type="molecule type" value="Genomic_DNA"/>
</dbReference>
<keyword evidence="2 4" id="KW-0863">Zinc-finger</keyword>
<proteinExistence type="predicted"/>
<accession>E4Z6C3</accession>
<dbReference type="SUPFAM" id="SSF57850">
    <property type="entry name" value="RING/U-box"/>
    <property type="match status" value="1"/>
</dbReference>
<dbReference type="Pfam" id="PF13639">
    <property type="entry name" value="zf-RING_2"/>
    <property type="match status" value="1"/>
</dbReference>
<name>E4Z6C3_OIKDI</name>
<dbReference type="Proteomes" id="UP000011014">
    <property type="component" value="Unassembled WGS sequence"/>
</dbReference>
<evidence type="ECO:0000256" key="1">
    <source>
        <dbReference type="ARBA" id="ARBA00022723"/>
    </source>
</evidence>
<dbReference type="AlphaFoldDB" id="E4Z6C3"/>
<dbReference type="SMART" id="SM00184">
    <property type="entry name" value="RING"/>
    <property type="match status" value="1"/>
</dbReference>
<evidence type="ECO:0000259" key="5">
    <source>
        <dbReference type="PROSITE" id="PS50089"/>
    </source>
</evidence>
<evidence type="ECO:0000256" key="3">
    <source>
        <dbReference type="ARBA" id="ARBA00022833"/>
    </source>
</evidence>
<dbReference type="InterPro" id="IPR017907">
    <property type="entry name" value="Znf_RING_CS"/>
</dbReference>
<dbReference type="Gene3D" id="3.30.40.10">
    <property type="entry name" value="Zinc/RING finger domain, C3HC4 (zinc finger)"/>
    <property type="match status" value="1"/>
</dbReference>
<dbReference type="GO" id="GO:0004842">
    <property type="term" value="F:ubiquitin-protein transferase activity"/>
    <property type="evidence" value="ECO:0007669"/>
    <property type="project" value="InterPro"/>
</dbReference>
<organism evidence="6">
    <name type="scientific">Oikopleura dioica</name>
    <name type="common">Tunicate</name>
    <dbReference type="NCBI Taxonomy" id="34765"/>
    <lineage>
        <taxon>Eukaryota</taxon>
        <taxon>Metazoa</taxon>
        <taxon>Chordata</taxon>
        <taxon>Tunicata</taxon>
        <taxon>Appendicularia</taxon>
        <taxon>Copelata</taxon>
        <taxon>Oikopleuridae</taxon>
        <taxon>Oikopleura</taxon>
    </lineage>
</organism>
<dbReference type="GO" id="GO:0036297">
    <property type="term" value="P:interstrand cross-link repair"/>
    <property type="evidence" value="ECO:0007669"/>
    <property type="project" value="InterPro"/>
</dbReference>
<dbReference type="GO" id="GO:0008270">
    <property type="term" value="F:zinc ion binding"/>
    <property type="evidence" value="ECO:0007669"/>
    <property type="project" value="UniProtKB-KW"/>
</dbReference>
<sequence length="323" mass="38471">ATKDDILHNLSVRGSHGQQYLASLIELKRVMKDNMKILVCCTDDIGFYRKNQFFFIVEIKETICSFPGVIKMIFDNIEFHMHKFQFKFDKESRFAKLWSQTESNMKSLESLGVKSSPYYTLEEVLTTSLPLFIPEMMTKAIYDFKTSVEKKIKKRKPEMEKNYVDTPGLERSDGEMHFEVTNKFAQFKLNCIKHVQSIYTKTRDEHAKDIVTIEGRIKRFNEIIRKFDDEIETERNFLNSAADNFEKLTLNRKNQMKDEKESKDDHNCRICMEPFDNEKRHRSVLITCRHQFCYECIKNVLKEKKKCALCRKQFEEKDIFKLF</sequence>
<protein>
    <recommendedName>
        <fullName evidence="5">RING-type domain-containing protein</fullName>
    </recommendedName>
</protein>
<feature type="non-terminal residue" evidence="6">
    <location>
        <position position="1"/>
    </location>
</feature>
<keyword evidence="1" id="KW-0479">Metal-binding</keyword>
<dbReference type="PROSITE" id="PS00518">
    <property type="entry name" value="ZF_RING_1"/>
    <property type="match status" value="1"/>
</dbReference>
<dbReference type="InterPro" id="IPR013083">
    <property type="entry name" value="Znf_RING/FYVE/PHD"/>
</dbReference>
<dbReference type="InterPro" id="IPR001841">
    <property type="entry name" value="Znf_RING"/>
</dbReference>
<evidence type="ECO:0000256" key="4">
    <source>
        <dbReference type="PROSITE-ProRule" id="PRU00175"/>
    </source>
</evidence>
<gene>
    <name evidence="6" type="ORF">GSOID_T00027833001</name>
</gene>
<evidence type="ECO:0000256" key="2">
    <source>
        <dbReference type="ARBA" id="ARBA00022771"/>
    </source>
</evidence>
<dbReference type="GO" id="GO:0016567">
    <property type="term" value="P:protein ubiquitination"/>
    <property type="evidence" value="ECO:0007669"/>
    <property type="project" value="InterPro"/>
</dbReference>
<dbReference type="InterPro" id="IPR037381">
    <property type="entry name" value="RFWD3"/>
</dbReference>
<dbReference type="PROSITE" id="PS50089">
    <property type="entry name" value="ZF_RING_2"/>
    <property type="match status" value="1"/>
</dbReference>
<dbReference type="PANTHER" id="PTHR16047:SF7">
    <property type="entry name" value="E3 UBIQUITIN-PROTEIN LIGASE RFWD3"/>
    <property type="match status" value="1"/>
</dbReference>
<feature type="domain" description="RING-type" evidence="5">
    <location>
        <begin position="268"/>
        <end position="311"/>
    </location>
</feature>
<reference evidence="6" key="1">
    <citation type="journal article" date="2010" name="Science">
        <title>Plasticity of animal genome architecture unmasked by rapid evolution of a pelagic tunicate.</title>
        <authorList>
            <person name="Denoeud F."/>
            <person name="Henriet S."/>
            <person name="Mungpakdee S."/>
            <person name="Aury J.M."/>
            <person name="Da Silva C."/>
            <person name="Brinkmann H."/>
            <person name="Mikhaleva J."/>
            <person name="Olsen L.C."/>
            <person name="Jubin C."/>
            <person name="Canestro C."/>
            <person name="Bouquet J.M."/>
            <person name="Danks G."/>
            <person name="Poulain J."/>
            <person name="Campsteijn C."/>
            <person name="Adamski M."/>
            <person name="Cross I."/>
            <person name="Yadetie F."/>
            <person name="Muffato M."/>
            <person name="Louis A."/>
            <person name="Butcher S."/>
            <person name="Tsagkogeorga G."/>
            <person name="Konrad A."/>
            <person name="Singh S."/>
            <person name="Jensen M.F."/>
            <person name="Cong E.H."/>
            <person name="Eikeseth-Otteraa H."/>
            <person name="Noel B."/>
            <person name="Anthouard V."/>
            <person name="Porcel B.M."/>
            <person name="Kachouri-Lafond R."/>
            <person name="Nishino A."/>
            <person name="Ugolini M."/>
            <person name="Chourrout P."/>
            <person name="Nishida H."/>
            <person name="Aasland R."/>
            <person name="Huzurbazar S."/>
            <person name="Westhof E."/>
            <person name="Delsuc F."/>
            <person name="Lehrach H."/>
            <person name="Reinhardt R."/>
            <person name="Weissenbach J."/>
            <person name="Roy S.W."/>
            <person name="Artiguenave F."/>
            <person name="Postlethwait J.H."/>
            <person name="Manak J.R."/>
            <person name="Thompson E.M."/>
            <person name="Jaillon O."/>
            <person name="Du Pasquier L."/>
            <person name="Boudinot P."/>
            <person name="Liberles D.A."/>
            <person name="Volff J.N."/>
            <person name="Philippe H."/>
            <person name="Lenhard B."/>
            <person name="Roest Crollius H."/>
            <person name="Wincker P."/>
            <person name="Chourrout D."/>
        </authorList>
    </citation>
    <scope>NUCLEOTIDE SEQUENCE [LARGE SCALE GENOMIC DNA]</scope>
</reference>
<dbReference type="GO" id="GO:0005634">
    <property type="term" value="C:nucleus"/>
    <property type="evidence" value="ECO:0007669"/>
    <property type="project" value="InterPro"/>
</dbReference>
<keyword evidence="3" id="KW-0862">Zinc</keyword>